<sequence length="130" mass="14479">MVVFWEGATMDHRQFNGEGLVDTLKKIIGTRIKALRKHRSLTQEALAEAMACETATIGRYERGEFSPSVEQIAKMADVLGVSPAEIIPSSYEISRQELVDLREKLFTVALCIDNPAKLRVILDLAESSDK</sequence>
<evidence type="ECO:0000256" key="1">
    <source>
        <dbReference type="ARBA" id="ARBA00023125"/>
    </source>
</evidence>
<accession>A0AB74BIZ9</accession>
<dbReference type="PANTHER" id="PTHR46797:SF1">
    <property type="entry name" value="METHYLPHOSPHONATE SYNTHASE"/>
    <property type="match status" value="1"/>
</dbReference>
<evidence type="ECO:0000313" key="4">
    <source>
        <dbReference type="Proteomes" id="UP000268636"/>
    </source>
</evidence>
<dbReference type="Gene3D" id="1.10.260.40">
    <property type="entry name" value="lambda repressor-like DNA-binding domains"/>
    <property type="match status" value="1"/>
</dbReference>
<comment type="caution">
    <text evidence="3">The sequence shown here is derived from an EMBL/GenBank/DDBJ whole genome shotgun (WGS) entry which is preliminary data.</text>
</comment>
<keyword evidence="1" id="KW-0238">DNA-binding</keyword>
<dbReference type="InterPro" id="IPR050807">
    <property type="entry name" value="TransReg_Diox_bact_type"/>
</dbReference>
<dbReference type="GO" id="GO:0003677">
    <property type="term" value="F:DNA binding"/>
    <property type="evidence" value="ECO:0007669"/>
    <property type="project" value="UniProtKB-KW"/>
</dbReference>
<organism evidence="3 4">
    <name type="scientific">Pseudomonas savastanoi pv. nerii</name>
    <dbReference type="NCBI Taxonomy" id="360921"/>
    <lineage>
        <taxon>Bacteria</taxon>
        <taxon>Pseudomonadati</taxon>
        <taxon>Pseudomonadota</taxon>
        <taxon>Gammaproteobacteria</taxon>
        <taxon>Pseudomonadales</taxon>
        <taxon>Pseudomonadaceae</taxon>
        <taxon>Pseudomonas</taxon>
    </lineage>
</organism>
<dbReference type="EMBL" id="RBTN01000227">
    <property type="protein sequence ID" value="RMT73331.1"/>
    <property type="molecule type" value="Genomic_DNA"/>
</dbReference>
<evidence type="ECO:0000313" key="3">
    <source>
        <dbReference type="EMBL" id="RMT73331.1"/>
    </source>
</evidence>
<dbReference type="SMART" id="SM00530">
    <property type="entry name" value="HTH_XRE"/>
    <property type="match status" value="1"/>
</dbReference>
<feature type="domain" description="HTH cro/C1-type" evidence="2">
    <location>
        <begin position="32"/>
        <end position="86"/>
    </location>
</feature>
<protein>
    <submittedName>
        <fullName evidence="3">PbsX-like transcriptional regulator</fullName>
    </submittedName>
</protein>
<name>A0AB74BIZ9_PSESS</name>
<dbReference type="Pfam" id="PF01381">
    <property type="entry name" value="HTH_3"/>
    <property type="match status" value="1"/>
</dbReference>
<dbReference type="AlphaFoldDB" id="A0AB74BIZ9"/>
<dbReference type="InterPro" id="IPR010982">
    <property type="entry name" value="Lambda_DNA-bd_dom_sf"/>
</dbReference>
<dbReference type="CDD" id="cd00093">
    <property type="entry name" value="HTH_XRE"/>
    <property type="match status" value="1"/>
</dbReference>
<evidence type="ECO:0000259" key="2">
    <source>
        <dbReference type="PROSITE" id="PS50943"/>
    </source>
</evidence>
<dbReference type="PROSITE" id="PS50943">
    <property type="entry name" value="HTH_CROC1"/>
    <property type="match status" value="1"/>
</dbReference>
<dbReference type="SUPFAM" id="SSF47413">
    <property type="entry name" value="lambda repressor-like DNA-binding domains"/>
    <property type="match status" value="1"/>
</dbReference>
<dbReference type="GO" id="GO:0003700">
    <property type="term" value="F:DNA-binding transcription factor activity"/>
    <property type="evidence" value="ECO:0007669"/>
    <property type="project" value="TreeGrafter"/>
</dbReference>
<dbReference type="GO" id="GO:0005829">
    <property type="term" value="C:cytosol"/>
    <property type="evidence" value="ECO:0007669"/>
    <property type="project" value="TreeGrafter"/>
</dbReference>
<reference evidence="3 4" key="1">
    <citation type="submission" date="2018-08" db="EMBL/GenBank/DDBJ databases">
        <title>Recombination of ecologically and evolutionarily significant loci maintains genetic cohesion in the Pseudomonas syringae species complex.</title>
        <authorList>
            <person name="Dillon M."/>
            <person name="Thakur S."/>
            <person name="Almeida R.N.D."/>
            <person name="Weir B.S."/>
            <person name="Guttman D.S."/>
        </authorList>
    </citation>
    <scope>NUCLEOTIDE SEQUENCE [LARGE SCALE GENOMIC DNA]</scope>
    <source>
        <strain evidence="3 4">ICMP 13786</strain>
    </source>
</reference>
<dbReference type="PANTHER" id="PTHR46797">
    <property type="entry name" value="HTH-TYPE TRANSCRIPTIONAL REGULATOR"/>
    <property type="match status" value="1"/>
</dbReference>
<dbReference type="Proteomes" id="UP000268636">
    <property type="component" value="Unassembled WGS sequence"/>
</dbReference>
<proteinExistence type="predicted"/>
<dbReference type="InterPro" id="IPR001387">
    <property type="entry name" value="Cro/C1-type_HTH"/>
</dbReference>
<gene>
    <name evidence="3" type="ORF">ALP42_04386</name>
</gene>